<comment type="caution">
    <text evidence="17">The sequence shown here is derived from an EMBL/GenBank/DDBJ whole genome shotgun (WGS) entry which is preliminary data.</text>
</comment>
<dbReference type="GO" id="GO:0004630">
    <property type="term" value="F:phospholipase D activity"/>
    <property type="evidence" value="ECO:0007669"/>
    <property type="project" value="UniProtKB-EC"/>
</dbReference>
<dbReference type="GO" id="GO:0009395">
    <property type="term" value="P:phospholipid catabolic process"/>
    <property type="evidence" value="ECO:0007669"/>
    <property type="project" value="TreeGrafter"/>
</dbReference>
<comment type="catalytic activity">
    <reaction evidence="1 14">
        <text>a 1,2-diacyl-sn-glycero-3-phosphocholine + H2O = a 1,2-diacyl-sn-glycero-3-phosphate + choline + H(+)</text>
        <dbReference type="Rhea" id="RHEA:14445"/>
        <dbReference type="ChEBI" id="CHEBI:15354"/>
        <dbReference type="ChEBI" id="CHEBI:15377"/>
        <dbReference type="ChEBI" id="CHEBI:15378"/>
        <dbReference type="ChEBI" id="CHEBI:57643"/>
        <dbReference type="ChEBI" id="CHEBI:58608"/>
        <dbReference type="EC" id="3.1.4.4"/>
    </reaction>
</comment>
<dbReference type="Gene3D" id="2.60.40.150">
    <property type="entry name" value="C2 domain"/>
    <property type="match status" value="1"/>
</dbReference>
<keyword evidence="18" id="KW-1185">Reference proteome</keyword>
<keyword evidence="7" id="KW-0479">Metal-binding</keyword>
<keyword evidence="10 14" id="KW-0106">Calcium</keyword>
<evidence type="ECO:0000256" key="10">
    <source>
        <dbReference type="ARBA" id="ARBA00022837"/>
    </source>
</evidence>
<evidence type="ECO:0000256" key="5">
    <source>
        <dbReference type="ARBA" id="ARBA00010683"/>
    </source>
</evidence>
<evidence type="ECO:0000256" key="2">
    <source>
        <dbReference type="ARBA" id="ARBA00001913"/>
    </source>
</evidence>
<dbReference type="SMART" id="SM00155">
    <property type="entry name" value="PLDc"/>
    <property type="match status" value="2"/>
</dbReference>
<evidence type="ECO:0000256" key="13">
    <source>
        <dbReference type="ARBA" id="ARBA00023136"/>
    </source>
</evidence>
<comment type="cofactor">
    <cofactor evidence="2 14">
        <name>Ca(2+)</name>
        <dbReference type="ChEBI" id="CHEBI:29108"/>
    </cofactor>
</comment>
<reference evidence="17 18" key="1">
    <citation type="journal article" date="2023" name="G3 (Bethesda)">
        <title>A haplotype-resolved chromosome-scale genome for Quercus rubra L. provides insights into the genetics of adaptive traits for red oak species.</title>
        <authorList>
            <person name="Kapoor B."/>
            <person name="Jenkins J."/>
            <person name="Schmutz J."/>
            <person name="Zhebentyayeva T."/>
            <person name="Kuelheim C."/>
            <person name="Coggeshall M."/>
            <person name="Heim C."/>
            <person name="Lasky J.R."/>
            <person name="Leites L."/>
            <person name="Islam-Faridi N."/>
            <person name="Romero-Severson J."/>
            <person name="DeLeo V.L."/>
            <person name="Lucas S.M."/>
            <person name="Lazic D."/>
            <person name="Gailing O."/>
            <person name="Carlson J."/>
            <person name="Staton M."/>
        </authorList>
    </citation>
    <scope>NUCLEOTIDE SEQUENCE [LARGE SCALE GENOMIC DNA]</scope>
    <source>
        <strain evidence="17">Pseudo-F2</strain>
    </source>
</reference>
<evidence type="ECO:0000313" key="17">
    <source>
        <dbReference type="EMBL" id="KAK4596689.1"/>
    </source>
</evidence>
<dbReference type="InterPro" id="IPR001736">
    <property type="entry name" value="PLipase_D/transphosphatidylase"/>
</dbReference>
<dbReference type="PROSITE" id="PS50035">
    <property type="entry name" value="PLD"/>
    <property type="match status" value="2"/>
</dbReference>
<accession>A0AAN7FSW4</accession>
<dbReference type="PIRSF" id="PIRSF036470">
    <property type="entry name" value="PLD_plant"/>
    <property type="match status" value="1"/>
</dbReference>
<dbReference type="InterPro" id="IPR011402">
    <property type="entry name" value="PLipase_D_pln"/>
</dbReference>
<dbReference type="SUPFAM" id="SSF56024">
    <property type="entry name" value="Phospholipase D/nuclease"/>
    <property type="match status" value="2"/>
</dbReference>
<comment type="similarity">
    <text evidence="5 14">Belongs to the phospholipase D family. C2-PLD subfamily.</text>
</comment>
<dbReference type="FunFam" id="2.60.40.150:FF:000193">
    <property type="entry name" value="Phospholipase D delta"/>
    <property type="match status" value="1"/>
</dbReference>
<evidence type="ECO:0000256" key="3">
    <source>
        <dbReference type="ARBA" id="ARBA00004370"/>
    </source>
</evidence>
<dbReference type="InterPro" id="IPR000008">
    <property type="entry name" value="C2_dom"/>
</dbReference>
<dbReference type="GO" id="GO:0005509">
    <property type="term" value="F:calcium ion binding"/>
    <property type="evidence" value="ECO:0007669"/>
    <property type="project" value="InterPro"/>
</dbReference>
<dbReference type="Pfam" id="PF12357">
    <property type="entry name" value="PLD_C"/>
    <property type="match status" value="1"/>
</dbReference>
<dbReference type="GO" id="GO:0005886">
    <property type="term" value="C:plasma membrane"/>
    <property type="evidence" value="ECO:0007669"/>
    <property type="project" value="TreeGrafter"/>
</dbReference>
<evidence type="ECO:0000259" key="16">
    <source>
        <dbReference type="PROSITE" id="PS50035"/>
    </source>
</evidence>
<organism evidence="17 18">
    <name type="scientific">Quercus rubra</name>
    <name type="common">Northern red oak</name>
    <name type="synonym">Quercus borealis</name>
    <dbReference type="NCBI Taxonomy" id="3512"/>
    <lineage>
        <taxon>Eukaryota</taxon>
        <taxon>Viridiplantae</taxon>
        <taxon>Streptophyta</taxon>
        <taxon>Embryophyta</taxon>
        <taxon>Tracheophyta</taxon>
        <taxon>Spermatophyta</taxon>
        <taxon>Magnoliopsida</taxon>
        <taxon>eudicotyledons</taxon>
        <taxon>Gunneridae</taxon>
        <taxon>Pentapetalae</taxon>
        <taxon>rosids</taxon>
        <taxon>fabids</taxon>
        <taxon>Fagales</taxon>
        <taxon>Fagaceae</taxon>
        <taxon>Quercus</taxon>
    </lineage>
</organism>
<evidence type="ECO:0000256" key="6">
    <source>
        <dbReference type="ARBA" id="ARBA00022490"/>
    </source>
</evidence>
<evidence type="ECO:0000256" key="7">
    <source>
        <dbReference type="ARBA" id="ARBA00022723"/>
    </source>
</evidence>
<dbReference type="Proteomes" id="UP001324115">
    <property type="component" value="Unassembled WGS sequence"/>
</dbReference>
<evidence type="ECO:0000259" key="15">
    <source>
        <dbReference type="PROSITE" id="PS50004"/>
    </source>
</evidence>
<dbReference type="Gene3D" id="3.30.870.10">
    <property type="entry name" value="Endonuclease Chain A"/>
    <property type="match status" value="2"/>
</dbReference>
<dbReference type="GO" id="GO:0046470">
    <property type="term" value="P:phosphatidylcholine metabolic process"/>
    <property type="evidence" value="ECO:0007669"/>
    <property type="project" value="InterPro"/>
</dbReference>
<keyword evidence="9 14" id="KW-0378">Hydrolase</keyword>
<feature type="domain" description="PLD phosphodiesterase" evidence="16">
    <location>
        <begin position="365"/>
        <end position="400"/>
    </location>
</feature>
<evidence type="ECO:0000256" key="8">
    <source>
        <dbReference type="ARBA" id="ARBA00022737"/>
    </source>
</evidence>
<dbReference type="InterPro" id="IPR015679">
    <property type="entry name" value="PLipase_D_fam"/>
</dbReference>
<evidence type="ECO:0000256" key="4">
    <source>
        <dbReference type="ARBA" id="ARBA00004496"/>
    </source>
</evidence>
<dbReference type="InterPro" id="IPR024632">
    <property type="entry name" value="PLipase_D_C"/>
</dbReference>
<keyword evidence="8" id="KW-0677">Repeat</keyword>
<dbReference type="FunFam" id="3.30.870.10:FF:000025">
    <property type="entry name" value="Phospholipase D delta"/>
    <property type="match status" value="1"/>
</dbReference>
<evidence type="ECO:0000256" key="1">
    <source>
        <dbReference type="ARBA" id="ARBA00000798"/>
    </source>
</evidence>
<dbReference type="CDD" id="cd04015">
    <property type="entry name" value="C2_plant_PLD"/>
    <property type="match status" value="1"/>
</dbReference>
<dbReference type="PROSITE" id="PS50004">
    <property type="entry name" value="C2"/>
    <property type="match status" value="1"/>
</dbReference>
<dbReference type="Pfam" id="PF00168">
    <property type="entry name" value="C2"/>
    <property type="match status" value="1"/>
</dbReference>
<dbReference type="FunFam" id="3.30.870.10:FF:000027">
    <property type="entry name" value="Phospholipase D"/>
    <property type="match status" value="1"/>
</dbReference>
<name>A0AAN7FSW4_QUERU</name>
<comment type="subcellular location">
    <subcellularLocation>
        <location evidence="4">Cytoplasm</location>
    </subcellularLocation>
    <subcellularLocation>
        <location evidence="3">Membrane</location>
    </subcellularLocation>
</comment>
<dbReference type="PANTHER" id="PTHR18896">
    <property type="entry name" value="PHOSPHOLIPASE D"/>
    <property type="match status" value="1"/>
</dbReference>
<keyword evidence="12" id="KW-0443">Lipid metabolism</keyword>
<proteinExistence type="inferred from homology"/>
<feature type="domain" description="PLD phosphodiesterase" evidence="16">
    <location>
        <begin position="701"/>
        <end position="728"/>
    </location>
</feature>
<keyword evidence="11 14" id="KW-0442">Lipid degradation</keyword>
<evidence type="ECO:0000256" key="12">
    <source>
        <dbReference type="ARBA" id="ARBA00023098"/>
    </source>
</evidence>
<dbReference type="Pfam" id="PF00614">
    <property type="entry name" value="PLDc"/>
    <property type="match status" value="2"/>
</dbReference>
<dbReference type="GO" id="GO:0005737">
    <property type="term" value="C:cytoplasm"/>
    <property type="evidence" value="ECO:0007669"/>
    <property type="project" value="UniProtKB-SubCell"/>
</dbReference>
<evidence type="ECO:0000256" key="14">
    <source>
        <dbReference type="PIRNR" id="PIRNR036470"/>
    </source>
</evidence>
<dbReference type="InterPro" id="IPR035892">
    <property type="entry name" value="C2_domain_sf"/>
</dbReference>
<keyword evidence="6" id="KW-0963">Cytoplasm</keyword>
<dbReference type="PANTHER" id="PTHR18896:SF130">
    <property type="entry name" value="PHOSPHOLIPASE D GAMMA 2-RELATED"/>
    <property type="match status" value="1"/>
</dbReference>
<dbReference type="AlphaFoldDB" id="A0AAN7FSW4"/>
<dbReference type="SUPFAM" id="SSF49562">
    <property type="entry name" value="C2 domain (Calcium/lipid-binding domain, CaLB)"/>
    <property type="match status" value="1"/>
</dbReference>
<protein>
    <recommendedName>
        <fullName evidence="14">Phospholipase D</fullName>
        <ecNumber evidence="14">3.1.4.4</ecNumber>
    </recommendedName>
</protein>
<dbReference type="EC" id="3.1.4.4" evidence="14"/>
<dbReference type="SMART" id="SM00239">
    <property type="entry name" value="C2"/>
    <property type="match status" value="1"/>
</dbReference>
<evidence type="ECO:0000313" key="18">
    <source>
        <dbReference type="Proteomes" id="UP001324115"/>
    </source>
</evidence>
<gene>
    <name evidence="17" type="ORF">RGQ29_014639</name>
</gene>
<comment type="function">
    <text evidence="14">Hydrolyzes glycerol-phospholipids at the terminal phosphodiesteric bond.</text>
</comment>
<evidence type="ECO:0000256" key="11">
    <source>
        <dbReference type="ARBA" id="ARBA00022963"/>
    </source>
</evidence>
<dbReference type="EMBL" id="JAXUIC010000003">
    <property type="protein sequence ID" value="KAK4596689.1"/>
    <property type="molecule type" value="Genomic_DNA"/>
</dbReference>
<evidence type="ECO:0000256" key="9">
    <source>
        <dbReference type="ARBA" id="ARBA00022801"/>
    </source>
</evidence>
<feature type="domain" description="C2" evidence="15">
    <location>
        <begin position="19"/>
        <end position="165"/>
    </location>
</feature>
<keyword evidence="13" id="KW-0472">Membrane</keyword>
<sequence length="855" mass="96513">MEKHAAYAQTYSFGGSNHGQGQQAVPFETNKSSLKVLLLHGNLDIWVKEARNLPNMDSFHKKLGEMFSKLPVKVNNKIEGHMSDKITSDPYVTVSVSGAVIGRTFVISNSENPVWRQNFNVPVAHYAAEVHFVVKDSDIVGSQIMGAVGIPVEQLYPGMKIEGTFPILNASGKPCKAGAILSLSIQYTPVDKVNIYHGVDSSPDSQGVPGTYFPLRKCGKVTLYQDAHVHDGCLPSLKLHGDVQYERRSCWHDIFEAISQARRLIYIAGWSVYHKVKLIRDGNNATDCMLGDLLKIKSQEGVRVLLLVWNDPTSRSILGFEKEGIMHTNDEEIRHFFKHSSVQVRLCPRSAGKGHSWVKKQEVRTIYTHHQKTVIVDADAGHYKRKIMAFVGGLDLCMGRYDTPKHPLFRTLQTVHKDDYCNTNFTEPLVGCPREPWHDLHCRIEGPAAYDIFTNFEERWQKASQPHGLEKLIKASSHDDALLKIERVPDIIGIAEFPCQTQNDPEGWHVQVFRSIDSNSVKGFPEDPKDAMSMNLLCGKNVLIDMSIHTAYVKAIRAAQKFIYIENQYFLGSSYNWDSHKDLGANNLIPMEIALKIVNKIKANQRFSAYIIIPMWPEGVPTSTPIQRILYWQHKTMQMMYAMIYNALKEVGLENKYEPQDYLNFFCLGNREAPDTEDSSGARNSAAVKTPQALTQKSRRFMVYVHSKGMIVDDEYVILGSANINQRSMEGTRDTEIAMGAYQPYHTWANKRSSPHGQIYGYRVSLWAEHIGALEGCFKQPESLECVRRVKSLSELNWRQYVADEVTEMKGHLLKYPLEVDRTGKVKPLPGCATFPDVGGTITGTFTVIQENLTI</sequence>